<dbReference type="EMBL" id="PPPX01000011">
    <property type="protein sequence ID" value="POA08883.1"/>
    <property type="molecule type" value="Genomic_DNA"/>
</dbReference>
<comment type="caution">
    <text evidence="5">Lacks conserved residue(s) required for the propagation of feature annotation.</text>
</comment>
<keyword evidence="5" id="KW-1003">Cell membrane</keyword>
<keyword evidence="7" id="KW-1185">Reference proteome</keyword>
<organism evidence="6 7">
    <name type="scientific">Staphylococcus argensis</name>
    <dbReference type="NCBI Taxonomy" id="1607738"/>
    <lineage>
        <taxon>Bacteria</taxon>
        <taxon>Bacillati</taxon>
        <taxon>Bacillota</taxon>
        <taxon>Bacilli</taxon>
        <taxon>Bacillales</taxon>
        <taxon>Staphylococcaceae</taxon>
        <taxon>Staphylococcus</taxon>
    </lineage>
</organism>
<evidence type="ECO:0000313" key="7">
    <source>
        <dbReference type="Proteomes" id="UP000242712"/>
    </source>
</evidence>
<gene>
    <name evidence="5 6" type="primary">tatC</name>
    <name evidence="6" type="ORF">CD039_07795</name>
</gene>
<dbReference type="NCBIfam" id="TIGR00945">
    <property type="entry name" value="tatC"/>
    <property type="match status" value="1"/>
</dbReference>
<keyword evidence="5" id="KW-0813">Transport</keyword>
<keyword evidence="5" id="KW-0811">Translocation</keyword>
<dbReference type="Proteomes" id="UP000242712">
    <property type="component" value="Unassembled WGS sequence"/>
</dbReference>
<accession>A0A2K4FC85</accession>
<evidence type="ECO:0000256" key="2">
    <source>
        <dbReference type="ARBA" id="ARBA00022692"/>
    </source>
</evidence>
<dbReference type="PANTHER" id="PTHR30371">
    <property type="entry name" value="SEC-INDEPENDENT PROTEIN TRANSLOCASE PROTEIN TATC"/>
    <property type="match status" value="1"/>
</dbReference>
<reference evidence="6 7" key="1">
    <citation type="submission" date="2017-08" db="EMBL/GenBank/DDBJ databases">
        <title>Draft genome sequences of 64 type strains of genus Staph aureus.</title>
        <authorList>
            <person name="Cole K."/>
            <person name="Golubchik T."/>
            <person name="Russell J."/>
            <person name="Foster D."/>
            <person name="Llewelyn M."/>
            <person name="Wilson D."/>
            <person name="Crook D."/>
            <person name="Paul J."/>
        </authorList>
    </citation>
    <scope>NUCLEOTIDE SEQUENCE [LARGE SCALE GENOMIC DNA]</scope>
    <source>
        <strain evidence="6 7">DSM 29875</strain>
    </source>
</reference>
<dbReference type="AlphaFoldDB" id="A0A2K4FC85"/>
<dbReference type="Pfam" id="PF00902">
    <property type="entry name" value="TatC"/>
    <property type="match status" value="1"/>
</dbReference>
<dbReference type="HAMAP" id="MF_00902">
    <property type="entry name" value="TatC"/>
    <property type="match status" value="1"/>
</dbReference>
<comment type="function">
    <text evidence="5">Part of the twin-arginine translocation (Tat) system that transports large folded proteins containing a characteristic twin-arginine motif in their signal peptide across membranes.</text>
</comment>
<dbReference type="PANTHER" id="PTHR30371:SF0">
    <property type="entry name" value="SEC-INDEPENDENT PROTEIN TRANSLOCASE PROTEIN TATC, CHLOROPLASTIC-RELATED"/>
    <property type="match status" value="1"/>
</dbReference>
<evidence type="ECO:0000313" key="6">
    <source>
        <dbReference type="EMBL" id="POA08883.1"/>
    </source>
</evidence>
<dbReference type="GO" id="GO:0043953">
    <property type="term" value="P:protein transport by the Tat complex"/>
    <property type="evidence" value="ECO:0007669"/>
    <property type="project" value="UniProtKB-UniRule"/>
</dbReference>
<comment type="subunit">
    <text evidence="5">Forms a complex with TatA.</text>
</comment>
<comment type="similarity">
    <text evidence="5">Belongs to the TatC family.</text>
</comment>
<dbReference type="GO" id="GO:0009977">
    <property type="term" value="F:proton motive force dependent protein transmembrane transporter activity"/>
    <property type="evidence" value="ECO:0007669"/>
    <property type="project" value="TreeGrafter"/>
</dbReference>
<dbReference type="GO" id="GO:0033281">
    <property type="term" value="C:TAT protein transport complex"/>
    <property type="evidence" value="ECO:0007669"/>
    <property type="project" value="UniProtKB-UniRule"/>
</dbReference>
<dbReference type="GO" id="GO:0065002">
    <property type="term" value="P:intracellular protein transmembrane transport"/>
    <property type="evidence" value="ECO:0007669"/>
    <property type="project" value="TreeGrafter"/>
</dbReference>
<dbReference type="PRINTS" id="PR01840">
    <property type="entry name" value="TATCFAMILY"/>
</dbReference>
<feature type="transmembrane region" description="Helical" evidence="5">
    <location>
        <begin position="7"/>
        <end position="27"/>
    </location>
</feature>
<keyword evidence="2 5" id="KW-0812">Transmembrane</keyword>
<evidence type="ECO:0000256" key="1">
    <source>
        <dbReference type="ARBA" id="ARBA00004141"/>
    </source>
</evidence>
<proteinExistence type="inferred from homology"/>
<keyword evidence="5" id="KW-0653">Protein transport</keyword>
<keyword evidence="3 5" id="KW-1133">Transmembrane helix</keyword>
<feature type="transmembrane region" description="Helical" evidence="5">
    <location>
        <begin position="50"/>
        <end position="71"/>
    </location>
</feature>
<evidence type="ECO:0000256" key="4">
    <source>
        <dbReference type="ARBA" id="ARBA00023136"/>
    </source>
</evidence>
<protein>
    <recommendedName>
        <fullName evidence="5">Sec-independent protein translocase protein TatC</fullName>
    </recommendedName>
</protein>
<sequence>MRRRCIAILIFISIAFVGSYFTSHWWLPSFIHLITPGKVFLHTFSYTELIQLYIKVIFFVSVCISSPFVFYQIWRFIVPGLRQHERKFVWRYSLGSLILFVCGILLSYFLVFPYIIQWSYRLAVVMHIQPVIGMRQYLAELIRWLLTFGVLFQIPIILHGLAYFQIFDVTKYRHYRKYIYFISFVLASVIAPPDLMLNIILTLPIVVLFELSMVLVRWTNHPHASHK</sequence>
<feature type="transmembrane region" description="Helical" evidence="5">
    <location>
        <begin position="144"/>
        <end position="166"/>
    </location>
</feature>
<dbReference type="OrthoDB" id="9777044at2"/>
<comment type="caution">
    <text evidence="6">The sequence shown here is derived from an EMBL/GenBank/DDBJ whole genome shotgun (WGS) entry which is preliminary data.</text>
</comment>
<name>A0A2K4FC85_9STAP</name>
<comment type="subcellular location">
    <subcellularLocation>
        <location evidence="5">Cell membrane</location>
        <topology evidence="5">Multi-pass membrane protein</topology>
    </subcellularLocation>
    <subcellularLocation>
        <location evidence="1">Membrane</location>
        <topology evidence="1">Multi-pass membrane protein</topology>
    </subcellularLocation>
</comment>
<dbReference type="InterPro" id="IPR002033">
    <property type="entry name" value="TatC"/>
</dbReference>
<feature type="transmembrane region" description="Helical" evidence="5">
    <location>
        <begin position="92"/>
        <end position="116"/>
    </location>
</feature>
<evidence type="ECO:0000256" key="5">
    <source>
        <dbReference type="HAMAP-Rule" id="MF_00902"/>
    </source>
</evidence>
<keyword evidence="4 5" id="KW-0472">Membrane</keyword>
<evidence type="ECO:0000256" key="3">
    <source>
        <dbReference type="ARBA" id="ARBA00022989"/>
    </source>
</evidence>